<comment type="caution">
    <text evidence="2">The sequence shown here is derived from an EMBL/GenBank/DDBJ whole genome shotgun (WGS) entry which is preliminary data.</text>
</comment>
<evidence type="ECO:0008006" key="4">
    <source>
        <dbReference type="Google" id="ProtNLM"/>
    </source>
</evidence>
<dbReference type="AlphaFoldDB" id="A0A3E0AGK8"/>
<dbReference type="Proteomes" id="UP000256388">
    <property type="component" value="Unassembled WGS sequence"/>
</dbReference>
<dbReference type="EMBL" id="QUMS01000001">
    <property type="protein sequence ID" value="REG10793.1"/>
    <property type="molecule type" value="Genomic_DNA"/>
</dbReference>
<reference evidence="2 3" key="1">
    <citation type="submission" date="2018-08" db="EMBL/GenBank/DDBJ databases">
        <title>Genomic Encyclopedia of Type Strains, Phase IV (KMG-IV): sequencing the most valuable type-strain genomes for metagenomic binning, comparative biology and taxonomic classification.</title>
        <authorList>
            <person name="Goeker M."/>
        </authorList>
    </citation>
    <scope>NUCLEOTIDE SEQUENCE [LARGE SCALE GENOMIC DNA]</scope>
    <source>
        <strain evidence="2 3">DSM 23923</strain>
    </source>
</reference>
<evidence type="ECO:0000313" key="2">
    <source>
        <dbReference type="EMBL" id="REG10793.1"/>
    </source>
</evidence>
<organism evidence="2 3">
    <name type="scientific">Pelolinea submarina</name>
    <dbReference type="NCBI Taxonomy" id="913107"/>
    <lineage>
        <taxon>Bacteria</taxon>
        <taxon>Bacillati</taxon>
        <taxon>Chloroflexota</taxon>
        <taxon>Anaerolineae</taxon>
        <taxon>Anaerolineales</taxon>
        <taxon>Anaerolineaceae</taxon>
        <taxon>Pelolinea</taxon>
    </lineage>
</organism>
<dbReference type="OrthoDB" id="166819at2"/>
<dbReference type="RefSeq" id="WP_116223950.1">
    <property type="nucleotide sequence ID" value="NZ_AP018437.1"/>
</dbReference>
<feature type="transmembrane region" description="Helical" evidence="1">
    <location>
        <begin position="134"/>
        <end position="153"/>
    </location>
</feature>
<keyword evidence="1" id="KW-0472">Membrane</keyword>
<feature type="transmembrane region" description="Helical" evidence="1">
    <location>
        <begin position="96"/>
        <end position="118"/>
    </location>
</feature>
<sequence>MLANFVSIPFMLLLSVLQSTAISRITLINGCADLVLIGVACWGVKEKGYNAFVWALVGGLFTALITAMPFYIPIASYIFVALLAKILFGRIWQSPILMLIIVVFIGTIFQHILSIFYLQVNGVNAGLITSLRNITLPSLLLNLFFVFPMYVVVSDLRQWVLPGEDYE</sequence>
<feature type="transmembrane region" description="Helical" evidence="1">
    <location>
        <begin position="52"/>
        <end position="84"/>
    </location>
</feature>
<accession>A0A3E0AGK8</accession>
<protein>
    <recommendedName>
        <fullName evidence="4">Rod shape-determining protein MreD</fullName>
    </recommendedName>
</protein>
<keyword evidence="1" id="KW-1133">Transmembrane helix</keyword>
<evidence type="ECO:0000256" key="1">
    <source>
        <dbReference type="SAM" id="Phobius"/>
    </source>
</evidence>
<proteinExistence type="predicted"/>
<name>A0A3E0AGK8_9CHLR</name>
<gene>
    <name evidence="2" type="ORF">DFR64_0656</name>
</gene>
<keyword evidence="1" id="KW-0812">Transmembrane</keyword>
<keyword evidence="3" id="KW-1185">Reference proteome</keyword>
<evidence type="ECO:0000313" key="3">
    <source>
        <dbReference type="Proteomes" id="UP000256388"/>
    </source>
</evidence>